<evidence type="ECO:0000313" key="2">
    <source>
        <dbReference type="EMBL" id="RIA81300.1"/>
    </source>
</evidence>
<name>A0A397S4H5_9GLOM</name>
<keyword evidence="3" id="KW-1185">Reference proteome</keyword>
<organism evidence="2 3">
    <name type="scientific">Glomus cerebriforme</name>
    <dbReference type="NCBI Taxonomy" id="658196"/>
    <lineage>
        <taxon>Eukaryota</taxon>
        <taxon>Fungi</taxon>
        <taxon>Fungi incertae sedis</taxon>
        <taxon>Mucoromycota</taxon>
        <taxon>Glomeromycotina</taxon>
        <taxon>Glomeromycetes</taxon>
        <taxon>Glomerales</taxon>
        <taxon>Glomeraceae</taxon>
        <taxon>Glomus</taxon>
    </lineage>
</organism>
<feature type="region of interest" description="Disordered" evidence="1">
    <location>
        <begin position="18"/>
        <end position="82"/>
    </location>
</feature>
<proteinExistence type="predicted"/>
<sequence length="82" mass="9507">MEVYKGKYVELEQDNIEQNFNNEQEEKDKIIPNNENEGFTSKKYNLTKRNNPKSNFGKSSQTNPFDLGYPKSDLAFGLQQPS</sequence>
<evidence type="ECO:0000313" key="3">
    <source>
        <dbReference type="Proteomes" id="UP000265703"/>
    </source>
</evidence>
<evidence type="ECO:0000256" key="1">
    <source>
        <dbReference type="SAM" id="MobiDB-lite"/>
    </source>
</evidence>
<dbReference type="EMBL" id="QKYT01000817">
    <property type="protein sequence ID" value="RIA81300.1"/>
    <property type="molecule type" value="Genomic_DNA"/>
</dbReference>
<accession>A0A397S4H5</accession>
<gene>
    <name evidence="2" type="ORF">C1645_837240</name>
</gene>
<protein>
    <submittedName>
        <fullName evidence="2">Uncharacterized protein</fullName>
    </submittedName>
</protein>
<dbReference type="AlphaFoldDB" id="A0A397S4H5"/>
<comment type="caution">
    <text evidence="2">The sequence shown here is derived from an EMBL/GenBank/DDBJ whole genome shotgun (WGS) entry which is preliminary data.</text>
</comment>
<reference evidence="2 3" key="1">
    <citation type="submission" date="2018-06" db="EMBL/GenBank/DDBJ databases">
        <title>Comparative genomics reveals the genomic features of Rhizophagus irregularis, R. cerebriforme, R. diaphanum and Gigaspora rosea, and their symbiotic lifestyle signature.</title>
        <authorList>
            <person name="Morin E."/>
            <person name="San Clemente H."/>
            <person name="Chen E.C.H."/>
            <person name="De La Providencia I."/>
            <person name="Hainaut M."/>
            <person name="Kuo A."/>
            <person name="Kohler A."/>
            <person name="Murat C."/>
            <person name="Tang N."/>
            <person name="Roy S."/>
            <person name="Loubradou J."/>
            <person name="Henrissat B."/>
            <person name="Grigoriev I.V."/>
            <person name="Corradi N."/>
            <person name="Roux C."/>
            <person name="Martin F.M."/>
        </authorList>
    </citation>
    <scope>NUCLEOTIDE SEQUENCE [LARGE SCALE GENOMIC DNA]</scope>
    <source>
        <strain evidence="2 3">DAOM 227022</strain>
    </source>
</reference>
<dbReference type="Proteomes" id="UP000265703">
    <property type="component" value="Unassembled WGS sequence"/>
</dbReference>
<feature type="compositionally biased region" description="Polar residues" evidence="1">
    <location>
        <begin position="33"/>
        <end position="64"/>
    </location>
</feature>